<evidence type="ECO:0000313" key="2">
    <source>
        <dbReference type="EMBL" id="GIG05980.1"/>
    </source>
</evidence>
<dbReference type="Pfam" id="PF21831">
    <property type="entry name" value="DUF6891"/>
    <property type="match status" value="1"/>
</dbReference>
<keyword evidence="3" id="KW-1185">Reference proteome</keyword>
<dbReference type="AlphaFoldDB" id="A0A8J3L1F1"/>
<organism evidence="2 3">
    <name type="scientific">Catellatospora coxensis</name>
    <dbReference type="NCBI Taxonomy" id="310354"/>
    <lineage>
        <taxon>Bacteria</taxon>
        <taxon>Bacillati</taxon>
        <taxon>Actinomycetota</taxon>
        <taxon>Actinomycetes</taxon>
        <taxon>Micromonosporales</taxon>
        <taxon>Micromonosporaceae</taxon>
        <taxon>Catellatospora</taxon>
    </lineage>
</organism>
<evidence type="ECO:0000259" key="1">
    <source>
        <dbReference type="Pfam" id="PF21831"/>
    </source>
</evidence>
<accession>A0A8J3L1F1</accession>
<evidence type="ECO:0000313" key="3">
    <source>
        <dbReference type="Proteomes" id="UP000630887"/>
    </source>
</evidence>
<dbReference type="Proteomes" id="UP000630887">
    <property type="component" value="Unassembled WGS sequence"/>
</dbReference>
<dbReference type="EMBL" id="BONI01000018">
    <property type="protein sequence ID" value="GIG05980.1"/>
    <property type="molecule type" value="Genomic_DNA"/>
</dbReference>
<feature type="domain" description="DUF6891" evidence="1">
    <location>
        <begin position="7"/>
        <end position="188"/>
    </location>
</feature>
<proteinExistence type="predicted"/>
<name>A0A8J3L1F1_9ACTN</name>
<comment type="caution">
    <text evidence="2">The sequence shown here is derived from an EMBL/GenBank/DDBJ whole genome shotgun (WGS) entry which is preliminary data.</text>
</comment>
<dbReference type="InterPro" id="IPR054186">
    <property type="entry name" value="DUF6891"/>
</dbReference>
<sequence length="394" mass="42929">MPSVQNEELARTAADHVRRAVARGGFPCAAIVDDTVEYLDGQGEPDDLRALAWQLVGPAFAAHLDAQRGWPARTDSDRLTDAFRALDAAGIVAREDFTCCQNCGVTDIGDQAHDTMPARGYVFYHQQDAERCAEGGGLYLAYGLLGQPATAEIGEEIVAALRAEGLQVDWSGSPGQRIHVRVDWARRRHGRMAAYAPYDPAEPELAVHAAKGRRLAPRMTATALSMLELPWLPQGVAVRVEGDGAPVELRRERSRLFSDDGRSVGRFDGLRLLNGGDDPQAPDEPGMLEVTYESQPDGPSAFPSVPMALPEALDVLRRLPTRTNSWLCAVSAAEAVVQLRWEKDGLWLETPHPEDATSTGKYATYDEAVRVLTILATEDRSALAELDGAARRPW</sequence>
<gene>
    <name evidence="2" type="ORF">Cco03nite_26800</name>
</gene>
<reference evidence="2 3" key="1">
    <citation type="submission" date="2021-01" db="EMBL/GenBank/DDBJ databases">
        <title>Whole genome shotgun sequence of Catellatospora coxensis NBRC 107359.</title>
        <authorList>
            <person name="Komaki H."/>
            <person name="Tamura T."/>
        </authorList>
    </citation>
    <scope>NUCLEOTIDE SEQUENCE [LARGE SCALE GENOMIC DNA]</scope>
    <source>
        <strain evidence="2 3">NBRC 107359</strain>
    </source>
</reference>
<protein>
    <recommendedName>
        <fullName evidence="1">DUF6891 domain-containing protein</fullName>
    </recommendedName>
</protein>